<dbReference type="OrthoDB" id="9783920at2"/>
<comment type="similarity">
    <text evidence="2 9">Belongs to the branched chain amino acid transporter family.</text>
</comment>
<comment type="function">
    <text evidence="9">Component of the transport system for branched-chain amino acids.</text>
</comment>
<feature type="transmembrane region" description="Helical" evidence="9">
    <location>
        <begin position="407"/>
        <end position="426"/>
    </location>
</feature>
<feature type="transmembrane region" description="Helical" evidence="9">
    <location>
        <begin position="146"/>
        <end position="166"/>
    </location>
</feature>
<feature type="transmembrane region" description="Helical" evidence="9">
    <location>
        <begin position="346"/>
        <end position="367"/>
    </location>
</feature>
<dbReference type="GO" id="GO:0015818">
    <property type="term" value="P:isoleucine transport"/>
    <property type="evidence" value="ECO:0007669"/>
    <property type="project" value="TreeGrafter"/>
</dbReference>
<dbReference type="GO" id="GO:0005886">
    <property type="term" value="C:plasma membrane"/>
    <property type="evidence" value="ECO:0007669"/>
    <property type="project" value="UniProtKB-SubCell"/>
</dbReference>
<evidence type="ECO:0000313" key="11">
    <source>
        <dbReference type="Proteomes" id="UP000190867"/>
    </source>
</evidence>
<feature type="transmembrane region" description="Helical" evidence="9">
    <location>
        <begin position="115"/>
        <end position="134"/>
    </location>
</feature>
<feature type="transmembrane region" description="Helical" evidence="9">
    <location>
        <begin position="36"/>
        <end position="61"/>
    </location>
</feature>
<comment type="subcellular location">
    <subcellularLocation>
        <location evidence="9">Cell inner membrane</location>
        <topology evidence="9">Multi-pass membrane protein</topology>
    </subcellularLocation>
    <subcellularLocation>
        <location evidence="1">Cell membrane</location>
        <topology evidence="1">Multi-pass membrane protein</topology>
    </subcellularLocation>
</comment>
<dbReference type="EMBL" id="MUYA01000004">
    <property type="protein sequence ID" value="OOS00186.1"/>
    <property type="molecule type" value="Genomic_DNA"/>
</dbReference>
<name>A0A1T0AUC1_9PAST</name>
<sequence>MNKNTLVVGFMLFAIFFGAGNLIFPPKLGLESGTAFLPAISGFVLTGIGLPLLGIVVSAFYEGGYKAALNKISPYFSIAFLVAIYLAIGPFFAGPRTGATAYEMAVVPFLGQPDSLSLFLFSSGYFAVALWLSLNPSKMVDRIGSILTPVLILSILALVVQAYFLLSGNEPLPNPTEKAYFASGMLEGYQTMDALAALAFSVIVINAIKAKGVPPSALAKQTALAGVVAAVALAIIYTSLGWIGNHLPISAETLADLAAKNQDVGTYILNSVTAQAFGELGRTLLGIIVSLACLTTTVGLAVSVSEYFHELLPKISYRAFVILFVLISFAIANQGLTAVISKSIPMLLILYPIAMTVMLMLALNILVKIPLVAQRLTLAIVSLISILSVLGVGFTEALPLKNYSMEWLPFAVGGVVFGSIFAKLSARK</sequence>
<dbReference type="GO" id="GO:0015188">
    <property type="term" value="F:L-isoleucine transmembrane transporter activity"/>
    <property type="evidence" value="ECO:0007669"/>
    <property type="project" value="TreeGrafter"/>
</dbReference>
<evidence type="ECO:0000256" key="9">
    <source>
        <dbReference type="RuleBase" id="RU362122"/>
    </source>
</evidence>
<keyword evidence="6 9" id="KW-0029">Amino-acid transport</keyword>
<evidence type="ECO:0000256" key="3">
    <source>
        <dbReference type="ARBA" id="ARBA00022448"/>
    </source>
</evidence>
<evidence type="ECO:0000256" key="5">
    <source>
        <dbReference type="ARBA" id="ARBA00022692"/>
    </source>
</evidence>
<dbReference type="InterPro" id="IPR004685">
    <property type="entry name" value="Brnchd-chn_aa_trnsp_Livcs"/>
</dbReference>
<dbReference type="Pfam" id="PF05525">
    <property type="entry name" value="Branch_AA_trans"/>
    <property type="match status" value="1"/>
</dbReference>
<evidence type="ECO:0000256" key="2">
    <source>
        <dbReference type="ARBA" id="ARBA00008540"/>
    </source>
</evidence>
<keyword evidence="4" id="KW-1003">Cell membrane</keyword>
<evidence type="ECO:0000256" key="4">
    <source>
        <dbReference type="ARBA" id="ARBA00022475"/>
    </source>
</evidence>
<keyword evidence="3 9" id="KW-0813">Transport</keyword>
<feature type="transmembrane region" description="Helical" evidence="9">
    <location>
        <begin position="194"/>
        <end position="210"/>
    </location>
</feature>
<dbReference type="Proteomes" id="UP000190867">
    <property type="component" value="Unassembled WGS sequence"/>
</dbReference>
<comment type="caution">
    <text evidence="10">The sequence shown here is derived from an EMBL/GenBank/DDBJ whole genome shotgun (WGS) entry which is preliminary data.</text>
</comment>
<proteinExistence type="inferred from homology"/>
<keyword evidence="7 9" id="KW-1133">Transmembrane helix</keyword>
<keyword evidence="5 9" id="KW-0812">Transmembrane</keyword>
<feature type="transmembrane region" description="Helical" evidence="9">
    <location>
        <begin position="320"/>
        <end position="340"/>
    </location>
</feature>
<accession>A0A1T0AUC1</accession>
<feature type="transmembrane region" description="Helical" evidence="9">
    <location>
        <begin position="222"/>
        <end position="243"/>
    </location>
</feature>
<evidence type="ECO:0000256" key="7">
    <source>
        <dbReference type="ARBA" id="ARBA00022989"/>
    </source>
</evidence>
<feature type="transmembrane region" description="Helical" evidence="9">
    <location>
        <begin position="376"/>
        <end position="395"/>
    </location>
</feature>
<feature type="transmembrane region" description="Helical" evidence="9">
    <location>
        <begin position="284"/>
        <end position="308"/>
    </location>
</feature>
<dbReference type="NCBIfam" id="TIGR00796">
    <property type="entry name" value="livcs"/>
    <property type="match status" value="1"/>
</dbReference>
<keyword evidence="8 9" id="KW-0472">Membrane</keyword>
<dbReference type="AlphaFoldDB" id="A0A1T0AUC1"/>
<evidence type="ECO:0000256" key="8">
    <source>
        <dbReference type="ARBA" id="ARBA00023136"/>
    </source>
</evidence>
<evidence type="ECO:0000313" key="10">
    <source>
        <dbReference type="EMBL" id="OOS00186.1"/>
    </source>
</evidence>
<protein>
    <recommendedName>
        <fullName evidence="9">Branched-chain amino acid transport system carrier protein</fullName>
    </recommendedName>
</protein>
<dbReference type="STRING" id="734.B0187_02790"/>
<gene>
    <name evidence="10" type="ORF">B0187_02790</name>
</gene>
<organism evidence="10 11">
    <name type="scientific">Haemophilus paracuniculus</name>
    <dbReference type="NCBI Taxonomy" id="734"/>
    <lineage>
        <taxon>Bacteria</taxon>
        <taxon>Pseudomonadati</taxon>
        <taxon>Pseudomonadota</taxon>
        <taxon>Gammaproteobacteria</taxon>
        <taxon>Pasteurellales</taxon>
        <taxon>Pasteurellaceae</taxon>
        <taxon>Haemophilus</taxon>
    </lineage>
</organism>
<dbReference type="GO" id="GO:0015820">
    <property type="term" value="P:L-leucine transport"/>
    <property type="evidence" value="ECO:0007669"/>
    <property type="project" value="TreeGrafter"/>
</dbReference>
<feature type="transmembrane region" description="Helical" evidence="9">
    <location>
        <begin position="73"/>
        <end position="95"/>
    </location>
</feature>
<dbReference type="GO" id="GO:0015190">
    <property type="term" value="F:L-leucine transmembrane transporter activity"/>
    <property type="evidence" value="ECO:0007669"/>
    <property type="project" value="TreeGrafter"/>
</dbReference>
<reference evidence="10 11" key="1">
    <citation type="submission" date="2017-02" db="EMBL/GenBank/DDBJ databases">
        <title>Draft genome sequence of Haemophilus paracuniculus CCUG 43573 type strain.</title>
        <authorList>
            <person name="Engstrom-Jakobsson H."/>
            <person name="Salva-Serra F."/>
            <person name="Thorell K."/>
            <person name="Gonzales-Siles L."/>
            <person name="Karlsson R."/>
            <person name="Boulund F."/>
            <person name="Engstrand L."/>
            <person name="Kristiansson E."/>
            <person name="Moore E."/>
        </authorList>
    </citation>
    <scope>NUCLEOTIDE SEQUENCE [LARGE SCALE GENOMIC DNA]</scope>
    <source>
        <strain evidence="10 11">CCUG 43573</strain>
    </source>
</reference>
<evidence type="ECO:0000256" key="1">
    <source>
        <dbReference type="ARBA" id="ARBA00004651"/>
    </source>
</evidence>
<dbReference type="RefSeq" id="WP_078236638.1">
    <property type="nucleotide sequence ID" value="NZ_MUYA01000004.1"/>
</dbReference>
<feature type="transmembrane region" description="Helical" evidence="9">
    <location>
        <begin position="7"/>
        <end position="24"/>
    </location>
</feature>
<dbReference type="GO" id="GO:0005304">
    <property type="term" value="F:L-valine transmembrane transporter activity"/>
    <property type="evidence" value="ECO:0007669"/>
    <property type="project" value="TreeGrafter"/>
</dbReference>
<evidence type="ECO:0000256" key="6">
    <source>
        <dbReference type="ARBA" id="ARBA00022970"/>
    </source>
</evidence>
<keyword evidence="11" id="KW-1185">Reference proteome</keyword>
<dbReference type="PANTHER" id="PTHR30588">
    <property type="entry name" value="BRANCHED-CHAIN AMINO ACID TRANSPORT SYSTEM 2 CARRIER PROTEIN"/>
    <property type="match status" value="1"/>
</dbReference>
<dbReference type="PANTHER" id="PTHR30588:SF7">
    <property type="entry name" value="BRANCHED-CHAIN AMINO ACID CARRIER PROTEIN SAOUHSC_01411-RELATED"/>
    <property type="match status" value="1"/>
</dbReference>